<comment type="caution">
    <text evidence="2">The sequence shown here is derived from an EMBL/GenBank/DDBJ whole genome shotgun (WGS) entry which is preliminary data.</text>
</comment>
<dbReference type="AlphaFoldDB" id="A0A644W2U3"/>
<reference evidence="2" key="1">
    <citation type="submission" date="2019-08" db="EMBL/GenBank/DDBJ databases">
        <authorList>
            <person name="Kucharzyk K."/>
            <person name="Murdoch R.W."/>
            <person name="Higgins S."/>
            <person name="Loffler F."/>
        </authorList>
    </citation>
    <scope>NUCLEOTIDE SEQUENCE</scope>
</reference>
<evidence type="ECO:0000313" key="2">
    <source>
        <dbReference type="EMBL" id="MPL97760.1"/>
    </source>
</evidence>
<dbReference type="InterPro" id="IPR025250">
    <property type="entry name" value="DUF4199"/>
</dbReference>
<name>A0A644W2U3_9ZZZZ</name>
<sequence>MKTASVQTDLLNSDYIFVLLNIRKKYLIIFAELKNCRMKKIIQNVLFRNGLYAGGILAVYFLVLYLIGLNFFKFGLVSFLIEGIVVLYFMFTGISQARKMTEEKIIKYPSALLISFGVMFIGLMCFAAMELFVLFVLDPSYLQDSVHELQLTMVEQIANNPKLKEYVNPDDISKLLEFSTYMAILLKYLIKSLIVSALVALIAKKKDRLEDSLTA</sequence>
<gene>
    <name evidence="2" type="ORF">SDC9_43955</name>
</gene>
<feature type="transmembrane region" description="Helical" evidence="1">
    <location>
        <begin position="45"/>
        <end position="68"/>
    </location>
</feature>
<organism evidence="2">
    <name type="scientific">bioreactor metagenome</name>
    <dbReference type="NCBI Taxonomy" id="1076179"/>
    <lineage>
        <taxon>unclassified sequences</taxon>
        <taxon>metagenomes</taxon>
        <taxon>ecological metagenomes</taxon>
    </lineage>
</organism>
<feature type="transmembrane region" description="Helical" evidence="1">
    <location>
        <begin position="112"/>
        <end position="137"/>
    </location>
</feature>
<feature type="transmembrane region" description="Helical" evidence="1">
    <location>
        <begin position="74"/>
        <end position="91"/>
    </location>
</feature>
<proteinExistence type="predicted"/>
<dbReference type="Pfam" id="PF13858">
    <property type="entry name" value="DUF4199"/>
    <property type="match status" value="1"/>
</dbReference>
<keyword evidence="1" id="KW-0472">Membrane</keyword>
<keyword evidence="1" id="KW-0812">Transmembrane</keyword>
<evidence type="ECO:0008006" key="3">
    <source>
        <dbReference type="Google" id="ProtNLM"/>
    </source>
</evidence>
<protein>
    <recommendedName>
        <fullName evidence="3">DUF4199 domain-containing protein</fullName>
    </recommendedName>
</protein>
<feature type="transmembrane region" description="Helical" evidence="1">
    <location>
        <begin position="181"/>
        <end position="203"/>
    </location>
</feature>
<keyword evidence="1" id="KW-1133">Transmembrane helix</keyword>
<dbReference type="EMBL" id="VSSQ01000573">
    <property type="protein sequence ID" value="MPL97760.1"/>
    <property type="molecule type" value="Genomic_DNA"/>
</dbReference>
<evidence type="ECO:0000256" key="1">
    <source>
        <dbReference type="SAM" id="Phobius"/>
    </source>
</evidence>
<accession>A0A644W2U3</accession>